<sequence>MPLVSVREPVLLPDEDLDYLEHLTRSRTTRKDLHERATIVLLSHHGRSDSAIARELGIPRQKVIRTTNRVLAIGVREGLQDLPGRGRPKTISPEARTWIVDLFCRKPVGLGIPTRSGPSGSCNSMFGNTP</sequence>
<dbReference type="SUPFAM" id="SSF46689">
    <property type="entry name" value="Homeodomain-like"/>
    <property type="match status" value="1"/>
</dbReference>
<organism evidence="1 2">
    <name type="scientific">Methanoculleus methanifontis</name>
    <dbReference type="NCBI Taxonomy" id="2584086"/>
    <lineage>
        <taxon>Archaea</taxon>
        <taxon>Methanobacteriati</taxon>
        <taxon>Methanobacteriota</taxon>
        <taxon>Stenosarchaea group</taxon>
        <taxon>Methanomicrobia</taxon>
        <taxon>Methanomicrobiales</taxon>
        <taxon>Methanomicrobiaceae</taxon>
        <taxon>Methanoculleus</taxon>
    </lineage>
</organism>
<dbReference type="Pfam" id="PF13551">
    <property type="entry name" value="HTH_29"/>
    <property type="match status" value="1"/>
</dbReference>
<accession>A0ABT8M405</accession>
<reference evidence="1" key="1">
    <citation type="submission" date="2019-05" db="EMBL/GenBank/DDBJ databases">
        <title>Isolation and characterization of methanogens from the cold seep sediment at Four-Way Closure Ridge.</title>
        <authorList>
            <person name="You Y.-T."/>
            <person name="Chen S.-C."/>
            <person name="Zhang W.-L."/>
            <person name="Lai M.-C."/>
        </authorList>
    </citation>
    <scope>NUCLEOTIDE SEQUENCE</scope>
    <source>
        <strain evidence="1">FWC-SCC3</strain>
    </source>
</reference>
<protein>
    <submittedName>
        <fullName evidence="1">Helix-turn-helix domain-containing protein</fullName>
    </submittedName>
</protein>
<keyword evidence="2" id="KW-1185">Reference proteome</keyword>
<gene>
    <name evidence="1" type="ORF">FGW20_08770</name>
</gene>
<dbReference type="EMBL" id="VCYI01000010">
    <property type="protein sequence ID" value="MDN7013131.1"/>
    <property type="molecule type" value="Genomic_DNA"/>
</dbReference>
<evidence type="ECO:0000313" key="2">
    <source>
        <dbReference type="Proteomes" id="UP001168423"/>
    </source>
</evidence>
<dbReference type="RefSeq" id="WP_367617937.1">
    <property type="nucleotide sequence ID" value="NZ_VCYI01000010.1"/>
</dbReference>
<dbReference type="Proteomes" id="UP001168423">
    <property type="component" value="Unassembled WGS sequence"/>
</dbReference>
<proteinExistence type="predicted"/>
<dbReference type="InterPro" id="IPR009057">
    <property type="entry name" value="Homeodomain-like_sf"/>
</dbReference>
<name>A0ABT8M405_9EURY</name>
<comment type="caution">
    <text evidence="1">The sequence shown here is derived from an EMBL/GenBank/DDBJ whole genome shotgun (WGS) entry which is preliminary data.</text>
</comment>
<evidence type="ECO:0000313" key="1">
    <source>
        <dbReference type="EMBL" id="MDN7013131.1"/>
    </source>
</evidence>